<feature type="transmembrane region" description="Helical" evidence="1">
    <location>
        <begin position="20"/>
        <end position="39"/>
    </location>
</feature>
<evidence type="ECO:0000256" key="1">
    <source>
        <dbReference type="SAM" id="Phobius"/>
    </source>
</evidence>
<dbReference type="Proteomes" id="UP000612855">
    <property type="component" value="Unassembled WGS sequence"/>
</dbReference>
<keyword evidence="1" id="KW-1133">Transmembrane helix</keyword>
<dbReference type="RefSeq" id="WP_269902640.1">
    <property type="nucleotide sequence ID" value="NZ_BMFJ01000001.1"/>
</dbReference>
<gene>
    <name evidence="2" type="ORF">GCM10011360_14180</name>
</gene>
<proteinExistence type="predicted"/>
<evidence type="ECO:0000313" key="2">
    <source>
        <dbReference type="EMBL" id="GGE27002.1"/>
    </source>
</evidence>
<accession>A0A917A6U7</accession>
<keyword evidence="1" id="KW-0472">Membrane</keyword>
<name>A0A917A6U7_9RHOB</name>
<protein>
    <submittedName>
        <fullName evidence="2">Uncharacterized protein</fullName>
    </submittedName>
</protein>
<dbReference type="AlphaFoldDB" id="A0A917A6U7"/>
<comment type="caution">
    <text evidence="2">The sequence shown here is derived from an EMBL/GenBank/DDBJ whole genome shotgun (WGS) entry which is preliminary data.</text>
</comment>
<organism evidence="2 3">
    <name type="scientific">Primorskyibacter flagellatus</name>
    <dbReference type="NCBI Taxonomy" id="1387277"/>
    <lineage>
        <taxon>Bacteria</taxon>
        <taxon>Pseudomonadati</taxon>
        <taxon>Pseudomonadota</taxon>
        <taxon>Alphaproteobacteria</taxon>
        <taxon>Rhodobacterales</taxon>
        <taxon>Roseobacteraceae</taxon>
        <taxon>Primorskyibacter</taxon>
    </lineage>
</organism>
<evidence type="ECO:0000313" key="3">
    <source>
        <dbReference type="Proteomes" id="UP000612855"/>
    </source>
</evidence>
<dbReference type="EMBL" id="BMFJ01000001">
    <property type="protein sequence ID" value="GGE27002.1"/>
    <property type="molecule type" value="Genomic_DNA"/>
</dbReference>
<reference evidence="3" key="1">
    <citation type="journal article" date="2019" name="Int. J. Syst. Evol. Microbiol.">
        <title>The Global Catalogue of Microorganisms (GCM) 10K type strain sequencing project: providing services to taxonomists for standard genome sequencing and annotation.</title>
        <authorList>
            <consortium name="The Broad Institute Genomics Platform"/>
            <consortium name="The Broad Institute Genome Sequencing Center for Infectious Disease"/>
            <person name="Wu L."/>
            <person name="Ma J."/>
        </authorList>
    </citation>
    <scope>NUCLEOTIDE SEQUENCE [LARGE SCALE GENOMIC DNA]</scope>
    <source>
        <strain evidence="3">CGMCC 1.12664</strain>
    </source>
</reference>
<keyword evidence="1" id="KW-0812">Transmembrane</keyword>
<keyword evidence="3" id="KW-1185">Reference proteome</keyword>
<sequence length="40" mass="4152">MIRQIIDLARNARGTLAEDLAGVAALTVLILGALHLPGLT</sequence>